<dbReference type="Proteomes" id="UP000032233">
    <property type="component" value="Unassembled WGS sequence"/>
</dbReference>
<name>A0A0D2J787_9BACT</name>
<accession>A0A0D2J787</accession>
<sequence length="39" mass="4499">MEFWVNPLISIMAFRKLPVLTAPGYSDTEDRCKTKVGRK</sequence>
<evidence type="ECO:0000313" key="2">
    <source>
        <dbReference type="Proteomes" id="UP000032233"/>
    </source>
</evidence>
<proteinExistence type="predicted"/>
<dbReference type="AlphaFoldDB" id="A0A0D2J787"/>
<dbReference type="STRING" id="1429043.X474_24110"/>
<reference evidence="1 2" key="1">
    <citation type="submission" date="2013-11" db="EMBL/GenBank/DDBJ databases">
        <title>Metagenomic analysis of a methanogenic consortium involved in long chain n-alkane degradation.</title>
        <authorList>
            <person name="Davidova I.A."/>
            <person name="Callaghan A.V."/>
            <person name="Wawrik B."/>
            <person name="Pruitt S."/>
            <person name="Marks C."/>
            <person name="Duncan K.E."/>
            <person name="Suflita J.M."/>
        </authorList>
    </citation>
    <scope>NUCLEOTIDE SEQUENCE [LARGE SCALE GENOMIC DNA]</scope>
    <source>
        <strain evidence="1 2">SPR</strain>
    </source>
</reference>
<dbReference type="InParanoid" id="A0A0D2J787"/>
<protein>
    <submittedName>
        <fullName evidence="1">Uncharacterized protein</fullName>
    </submittedName>
</protein>
<gene>
    <name evidence="1" type="ORF">X474_24110</name>
</gene>
<comment type="caution">
    <text evidence="1">The sequence shown here is derived from an EMBL/GenBank/DDBJ whole genome shotgun (WGS) entry which is preliminary data.</text>
</comment>
<keyword evidence="2" id="KW-1185">Reference proteome</keyword>
<dbReference type="EMBL" id="AZAC01000056">
    <property type="protein sequence ID" value="KIX11546.1"/>
    <property type="molecule type" value="Genomic_DNA"/>
</dbReference>
<evidence type="ECO:0000313" key="1">
    <source>
        <dbReference type="EMBL" id="KIX11546.1"/>
    </source>
</evidence>
<organism evidence="1 2">
    <name type="scientific">Dethiosulfatarculus sandiegensis</name>
    <dbReference type="NCBI Taxonomy" id="1429043"/>
    <lineage>
        <taxon>Bacteria</taxon>
        <taxon>Pseudomonadati</taxon>
        <taxon>Thermodesulfobacteriota</taxon>
        <taxon>Desulfarculia</taxon>
        <taxon>Desulfarculales</taxon>
        <taxon>Desulfarculaceae</taxon>
        <taxon>Dethiosulfatarculus</taxon>
    </lineage>
</organism>